<dbReference type="AlphaFoldDB" id="A0A7W7MNR7"/>
<evidence type="ECO:0000313" key="3">
    <source>
        <dbReference type="EMBL" id="MBB4760957.1"/>
    </source>
</evidence>
<dbReference type="InterPro" id="IPR011990">
    <property type="entry name" value="TPR-like_helical_dom_sf"/>
</dbReference>
<dbReference type="Gene3D" id="1.25.40.10">
    <property type="entry name" value="Tetratricopeptide repeat domain"/>
    <property type="match status" value="2"/>
</dbReference>
<dbReference type="InterPro" id="IPR043128">
    <property type="entry name" value="Rev_trsase/Diguanyl_cyclase"/>
</dbReference>
<dbReference type="PROSITE" id="PS50887">
    <property type="entry name" value="GGDEF"/>
    <property type="match status" value="1"/>
</dbReference>
<feature type="domain" description="GGDEF" evidence="2">
    <location>
        <begin position="365"/>
        <end position="502"/>
    </location>
</feature>
<dbReference type="PANTHER" id="PTHR45138">
    <property type="entry name" value="REGULATORY COMPONENTS OF SENSORY TRANSDUCTION SYSTEM"/>
    <property type="match status" value="1"/>
</dbReference>
<feature type="compositionally biased region" description="Basic and acidic residues" evidence="1">
    <location>
        <begin position="503"/>
        <end position="516"/>
    </location>
</feature>
<evidence type="ECO:0000256" key="1">
    <source>
        <dbReference type="SAM" id="MobiDB-lite"/>
    </source>
</evidence>
<dbReference type="CDD" id="cd01949">
    <property type="entry name" value="GGDEF"/>
    <property type="match status" value="1"/>
</dbReference>
<dbReference type="NCBIfam" id="TIGR00254">
    <property type="entry name" value="GGDEF"/>
    <property type="match status" value="1"/>
</dbReference>
<dbReference type="FunFam" id="3.30.70.270:FF:000001">
    <property type="entry name" value="Diguanylate cyclase domain protein"/>
    <property type="match status" value="1"/>
</dbReference>
<dbReference type="InterPro" id="IPR029787">
    <property type="entry name" value="Nucleotide_cyclase"/>
</dbReference>
<keyword evidence="4" id="KW-1185">Reference proteome</keyword>
<dbReference type="SUPFAM" id="SSF55073">
    <property type="entry name" value="Nucleotide cyclase"/>
    <property type="match status" value="1"/>
</dbReference>
<dbReference type="SUPFAM" id="SSF48452">
    <property type="entry name" value="TPR-like"/>
    <property type="match status" value="2"/>
</dbReference>
<dbReference type="RefSeq" id="WP_184991076.1">
    <property type="nucleotide sequence ID" value="NZ_BOMK01000037.1"/>
</dbReference>
<reference evidence="3 4" key="1">
    <citation type="submission" date="2020-08" db="EMBL/GenBank/DDBJ databases">
        <title>Sequencing the genomes of 1000 actinobacteria strains.</title>
        <authorList>
            <person name="Klenk H.-P."/>
        </authorList>
    </citation>
    <scope>NUCLEOTIDE SEQUENCE [LARGE SCALE GENOMIC DNA]</scope>
    <source>
        <strain evidence="3 4">DSM 43149</strain>
    </source>
</reference>
<dbReference type="GO" id="GO:0052621">
    <property type="term" value="F:diguanylate cyclase activity"/>
    <property type="evidence" value="ECO:0007669"/>
    <property type="project" value="TreeGrafter"/>
</dbReference>
<dbReference type="Proteomes" id="UP000578112">
    <property type="component" value="Unassembled WGS sequence"/>
</dbReference>
<name>A0A7W7MNR7_9ACTN</name>
<feature type="region of interest" description="Disordered" evidence="1">
    <location>
        <begin position="493"/>
        <end position="516"/>
    </location>
</feature>
<dbReference type="Pfam" id="PF00990">
    <property type="entry name" value="GGDEF"/>
    <property type="match status" value="1"/>
</dbReference>
<sequence length="516" mass="56840">MEDQTVTDPEAGQAAAAELERQAIALGEENLVVRARLLGANMLRRTGDLAGAARQLPDIERWAVEHGDRCLQARTYVAWANVERLFGDTAKFLEYSLSAVELLDDTATPHMQIWYRCTLADALADNGYMDSARPRFQQVEALARELRQWEQLLMVLNNWACSEQEAGDLPQARAVAHRMQEYSTAHGLDLNPGMLDTIGAIQIEHGEYAEAEQVMLECIARFQAGELDHSGQLAEYQLNLARAQHGLGALDRAQVSLDAARELCVEGDLHTLLVRVHQEQAELHAARGDYAAAFAAQKVVFATNEDLQARQQLAEALNRHAMFETAEAREAARQFREQARRDPLTGLRNRRYVDEKLPALLAADPDLSLAIFDIDHFKRINDTLGHDGGDQVLAEVARLLDTHLAAAAATGFAARLGGEEFLLVLPLTPVAAATAKFDTIRRAISEHDWHDTTKGLHITVSVGVAGANETTPRSQTATLAAADRNLYAAKQAGRNRVVTGTEPEPRHRAYRDHAAP</sequence>
<comment type="caution">
    <text evidence="3">The sequence shown here is derived from an EMBL/GenBank/DDBJ whole genome shotgun (WGS) entry which is preliminary data.</text>
</comment>
<dbReference type="Gene3D" id="3.30.70.270">
    <property type="match status" value="1"/>
</dbReference>
<accession>A0A7W7MNR7</accession>
<dbReference type="InterPro" id="IPR000160">
    <property type="entry name" value="GGDEF_dom"/>
</dbReference>
<protein>
    <submittedName>
        <fullName evidence="3">Diguanylate cyclase (GGDEF)-like protein</fullName>
    </submittedName>
</protein>
<evidence type="ECO:0000259" key="2">
    <source>
        <dbReference type="PROSITE" id="PS50887"/>
    </source>
</evidence>
<dbReference type="SMART" id="SM00267">
    <property type="entry name" value="GGDEF"/>
    <property type="match status" value="1"/>
</dbReference>
<dbReference type="PANTHER" id="PTHR45138:SF9">
    <property type="entry name" value="DIGUANYLATE CYCLASE DGCM-RELATED"/>
    <property type="match status" value="1"/>
</dbReference>
<dbReference type="InterPro" id="IPR050469">
    <property type="entry name" value="Diguanylate_Cyclase"/>
</dbReference>
<proteinExistence type="predicted"/>
<organism evidence="3 4">
    <name type="scientific">Actinoplanes digitatis</name>
    <dbReference type="NCBI Taxonomy" id="1868"/>
    <lineage>
        <taxon>Bacteria</taxon>
        <taxon>Bacillati</taxon>
        <taxon>Actinomycetota</taxon>
        <taxon>Actinomycetes</taxon>
        <taxon>Micromonosporales</taxon>
        <taxon>Micromonosporaceae</taxon>
        <taxon>Actinoplanes</taxon>
    </lineage>
</organism>
<gene>
    <name evidence="3" type="ORF">BJ971_001513</name>
</gene>
<dbReference type="EMBL" id="JACHNH010000001">
    <property type="protein sequence ID" value="MBB4760957.1"/>
    <property type="molecule type" value="Genomic_DNA"/>
</dbReference>
<evidence type="ECO:0000313" key="4">
    <source>
        <dbReference type="Proteomes" id="UP000578112"/>
    </source>
</evidence>